<reference evidence="1" key="1">
    <citation type="submission" date="2023-12" db="EMBL/GenBank/DDBJ databases">
        <title>Genome assembly of Anisodus tanguticus.</title>
        <authorList>
            <person name="Wang Y.-J."/>
        </authorList>
    </citation>
    <scope>NUCLEOTIDE SEQUENCE</scope>
    <source>
        <strain evidence="1">KB-2021</strain>
        <tissue evidence="1">Leaf</tissue>
    </source>
</reference>
<organism evidence="1 2">
    <name type="scientific">Anisodus tanguticus</name>
    <dbReference type="NCBI Taxonomy" id="243964"/>
    <lineage>
        <taxon>Eukaryota</taxon>
        <taxon>Viridiplantae</taxon>
        <taxon>Streptophyta</taxon>
        <taxon>Embryophyta</taxon>
        <taxon>Tracheophyta</taxon>
        <taxon>Spermatophyta</taxon>
        <taxon>Magnoliopsida</taxon>
        <taxon>eudicotyledons</taxon>
        <taxon>Gunneridae</taxon>
        <taxon>Pentapetalae</taxon>
        <taxon>asterids</taxon>
        <taxon>lamiids</taxon>
        <taxon>Solanales</taxon>
        <taxon>Solanaceae</taxon>
        <taxon>Solanoideae</taxon>
        <taxon>Hyoscyameae</taxon>
        <taxon>Anisodus</taxon>
    </lineage>
</organism>
<keyword evidence="2" id="KW-1185">Reference proteome</keyword>
<dbReference type="Proteomes" id="UP001291623">
    <property type="component" value="Unassembled WGS sequence"/>
</dbReference>
<proteinExistence type="predicted"/>
<evidence type="ECO:0000313" key="2">
    <source>
        <dbReference type="Proteomes" id="UP001291623"/>
    </source>
</evidence>
<protein>
    <submittedName>
        <fullName evidence="1">Uncharacterized protein</fullName>
    </submittedName>
</protein>
<evidence type="ECO:0000313" key="1">
    <source>
        <dbReference type="EMBL" id="KAK4380049.1"/>
    </source>
</evidence>
<gene>
    <name evidence="1" type="ORF">RND71_001911</name>
</gene>
<sequence>MAQLWQAWANDQEPRTSIPRFLDVTTIQFSSTQVLISDSFYPPGYGPFENYVNMASPSAAHLQGISSRVNPTTTNVALSYSFPPPTVVQKRPDHPYGQVQQGQSSYPQHYYPPPIPQYSISPRHKWFLILSLQIAHKYGSRLKETPICDDREYKPFNKAMMVVGMAKEDVTPKMSPKPDVLVNVESVNFDIKILYIPRIQKKVEQFNIPGQYAPVLHSWTIRTCSTNLG</sequence>
<comment type="caution">
    <text evidence="1">The sequence shown here is derived from an EMBL/GenBank/DDBJ whole genome shotgun (WGS) entry which is preliminary data.</text>
</comment>
<dbReference type="EMBL" id="JAVYJV010000001">
    <property type="protein sequence ID" value="KAK4380049.1"/>
    <property type="molecule type" value="Genomic_DNA"/>
</dbReference>
<accession>A0AAE1VYD3</accession>
<dbReference type="AlphaFoldDB" id="A0AAE1VYD3"/>
<name>A0AAE1VYD3_9SOLA</name>